<accession>A0AAV0B8H5</accession>
<feature type="compositionally biased region" description="Basic and acidic residues" evidence="1">
    <location>
        <begin position="1"/>
        <end position="20"/>
    </location>
</feature>
<gene>
    <name evidence="2" type="ORF">PPACK8108_LOCUS15187</name>
</gene>
<protein>
    <submittedName>
        <fullName evidence="2">Uncharacterized protein</fullName>
    </submittedName>
</protein>
<name>A0AAV0B8H5_PHAPC</name>
<dbReference type="AlphaFoldDB" id="A0AAV0B8H5"/>
<feature type="non-terminal residue" evidence="2">
    <location>
        <position position="68"/>
    </location>
</feature>
<dbReference type="Proteomes" id="UP001153365">
    <property type="component" value="Unassembled WGS sequence"/>
</dbReference>
<evidence type="ECO:0000256" key="1">
    <source>
        <dbReference type="SAM" id="MobiDB-lite"/>
    </source>
</evidence>
<proteinExistence type="predicted"/>
<feature type="region of interest" description="Disordered" evidence="1">
    <location>
        <begin position="1"/>
        <end position="35"/>
    </location>
</feature>
<evidence type="ECO:0000313" key="3">
    <source>
        <dbReference type="Proteomes" id="UP001153365"/>
    </source>
</evidence>
<organism evidence="2 3">
    <name type="scientific">Phakopsora pachyrhizi</name>
    <name type="common">Asian soybean rust disease fungus</name>
    <dbReference type="NCBI Taxonomy" id="170000"/>
    <lineage>
        <taxon>Eukaryota</taxon>
        <taxon>Fungi</taxon>
        <taxon>Dikarya</taxon>
        <taxon>Basidiomycota</taxon>
        <taxon>Pucciniomycotina</taxon>
        <taxon>Pucciniomycetes</taxon>
        <taxon>Pucciniales</taxon>
        <taxon>Phakopsoraceae</taxon>
        <taxon>Phakopsora</taxon>
    </lineage>
</organism>
<comment type="caution">
    <text evidence="2">The sequence shown here is derived from an EMBL/GenBank/DDBJ whole genome shotgun (WGS) entry which is preliminary data.</text>
</comment>
<keyword evidence="3" id="KW-1185">Reference proteome</keyword>
<evidence type="ECO:0000313" key="2">
    <source>
        <dbReference type="EMBL" id="CAH7682332.1"/>
    </source>
</evidence>
<sequence length="68" mass="8304">MRNHKTRENYREFQGDDKISTKTNLRNQQEEKDRGKLKSIYVPRNECLAEIIEFKDEVNKDLYRIGDW</sequence>
<reference evidence="2" key="1">
    <citation type="submission" date="2022-06" db="EMBL/GenBank/DDBJ databases">
        <authorList>
            <consortium name="SYNGENTA / RWTH Aachen University"/>
        </authorList>
    </citation>
    <scope>NUCLEOTIDE SEQUENCE</scope>
</reference>
<dbReference type="EMBL" id="CALTRL010004013">
    <property type="protein sequence ID" value="CAH7682332.1"/>
    <property type="molecule type" value="Genomic_DNA"/>
</dbReference>